<dbReference type="InterPro" id="IPR011023">
    <property type="entry name" value="Nop2p"/>
</dbReference>
<dbReference type="InterPro" id="IPR027391">
    <property type="entry name" value="Nol1_Nop2_Fmu_2"/>
</dbReference>
<keyword evidence="5 7" id="KW-0949">S-adenosyl-L-methionine</keyword>
<keyword evidence="2" id="KW-0963">Cytoplasm</keyword>
<reference evidence="9" key="1">
    <citation type="journal article" date="2020" name="mSystems">
        <title>Genome- and Community-Level Interaction Insights into Carbon Utilization and Element Cycling Functions of Hydrothermarchaeota in Hydrothermal Sediment.</title>
        <authorList>
            <person name="Zhou Z."/>
            <person name="Liu Y."/>
            <person name="Xu W."/>
            <person name="Pan J."/>
            <person name="Luo Z.H."/>
            <person name="Li M."/>
        </authorList>
    </citation>
    <scope>NUCLEOTIDE SEQUENCE</scope>
    <source>
        <strain evidence="9">HyVt-388</strain>
    </source>
</reference>
<evidence type="ECO:0000256" key="6">
    <source>
        <dbReference type="ARBA" id="ARBA00022884"/>
    </source>
</evidence>
<evidence type="ECO:0000313" key="10">
    <source>
        <dbReference type="Proteomes" id="UP000885826"/>
    </source>
</evidence>
<dbReference type="SUPFAM" id="SSF53335">
    <property type="entry name" value="S-adenosyl-L-methionine-dependent methyltransferases"/>
    <property type="match status" value="1"/>
</dbReference>
<evidence type="ECO:0000313" key="9">
    <source>
        <dbReference type="EMBL" id="HEC78626.1"/>
    </source>
</evidence>
<dbReference type="AlphaFoldDB" id="A0A9C9K065"/>
<evidence type="ECO:0000256" key="5">
    <source>
        <dbReference type="ARBA" id="ARBA00022691"/>
    </source>
</evidence>
<dbReference type="InterPro" id="IPR018314">
    <property type="entry name" value="RsmB/NOL1/NOP2-like_CS"/>
</dbReference>
<dbReference type="Gene3D" id="3.30.70.1170">
    <property type="entry name" value="Sun protein, domain 3"/>
    <property type="match status" value="1"/>
</dbReference>
<feature type="active site" description="Nucleophile" evidence="7">
    <location>
        <position position="230"/>
    </location>
</feature>
<feature type="binding site" evidence="7">
    <location>
        <position position="132"/>
    </location>
    <ligand>
        <name>S-adenosyl-L-methionine</name>
        <dbReference type="ChEBI" id="CHEBI:59789"/>
    </ligand>
</feature>
<feature type="domain" description="SAM-dependent MTase RsmB/NOP-type" evidence="8">
    <location>
        <begin position="20"/>
        <end position="303"/>
    </location>
</feature>
<evidence type="ECO:0000259" key="8">
    <source>
        <dbReference type="PROSITE" id="PS51686"/>
    </source>
</evidence>
<dbReference type="EMBL" id="DRIG01000062">
    <property type="protein sequence ID" value="HEC78626.1"/>
    <property type="molecule type" value="Genomic_DNA"/>
</dbReference>
<comment type="similarity">
    <text evidence="1 7">Belongs to the class I-like SAM-binding methyltransferase superfamily. RsmB/NOP family.</text>
</comment>
<dbReference type="GO" id="GO:0008173">
    <property type="term" value="F:RNA methyltransferase activity"/>
    <property type="evidence" value="ECO:0007669"/>
    <property type="project" value="InterPro"/>
</dbReference>
<sequence length="458" mass="52620">MTIEKLFSRYRSIISDFNDFIEAVKKPTVQSFRINTLKAKREEILLFLKDLQIKELPFYTDGFLSKSRIRIGNHLTHGLGLIYVQEVASMIPVLVLEPKPDEFILDMCAAPGSKTTQIAQLMGNTGLLVANEMNRKRVHGLIYNIKRCGLLNDAVTCLRGQKLDKFLPNYFDRVLIDAPCSAEGTIRKSKAVLYHWGLKNIQKMARVQKGLLTAGFRVLRPGGTLVYSTCTIAPEENEAVVSYLLEKFPEAEVLPITIPHFKIRSGIKKWQNEIFDRRVEQCARILPQDNDTAPFFIAKLTKRGVYQRRVGYMGRIEFQGSAVELFTRRFGISKKEFDGYSVFQNRTGSYIATPQVYSFWEIKTMRKGLEMARIYDNDIKPDNDFVQLFGRTVKKNYFEAKEWQLKKFLKGESIRVDSSSLMEPGFVIMTYKKLPVALGKYNGKEIKSAVKRDRRTPL</sequence>
<evidence type="ECO:0000256" key="7">
    <source>
        <dbReference type="PROSITE-ProRule" id="PRU01023"/>
    </source>
</evidence>
<dbReference type="PANTHER" id="PTHR22807">
    <property type="entry name" value="NOP2 YEAST -RELATED NOL1/NOP2/FMU SUN DOMAIN-CONTAINING"/>
    <property type="match status" value="1"/>
</dbReference>
<dbReference type="Pfam" id="PF17125">
    <property type="entry name" value="Methyltr_RsmF_N"/>
    <property type="match status" value="1"/>
</dbReference>
<dbReference type="Pfam" id="PF01189">
    <property type="entry name" value="Methyltr_RsmB-F"/>
    <property type="match status" value="1"/>
</dbReference>
<keyword evidence="6 7" id="KW-0694">RNA-binding</keyword>
<organism evidence="9 10">
    <name type="scientific">candidate division WOR-3 bacterium</name>
    <dbReference type="NCBI Taxonomy" id="2052148"/>
    <lineage>
        <taxon>Bacteria</taxon>
        <taxon>Bacteria division WOR-3</taxon>
    </lineage>
</organism>
<proteinExistence type="inferred from homology"/>
<dbReference type="NCBIfam" id="TIGR00446">
    <property type="entry name" value="nop2p"/>
    <property type="match status" value="1"/>
</dbReference>
<name>A0A9C9K065_UNCW3</name>
<evidence type="ECO:0000256" key="1">
    <source>
        <dbReference type="ARBA" id="ARBA00007494"/>
    </source>
</evidence>
<dbReference type="GO" id="GO:0008757">
    <property type="term" value="F:S-adenosylmethionine-dependent methyltransferase activity"/>
    <property type="evidence" value="ECO:0007669"/>
    <property type="project" value="InterPro"/>
</dbReference>
<dbReference type="Proteomes" id="UP000885826">
    <property type="component" value="Unassembled WGS sequence"/>
</dbReference>
<gene>
    <name evidence="9" type="ORF">ENI34_05730</name>
</gene>
<dbReference type="GO" id="GO:0001510">
    <property type="term" value="P:RNA methylation"/>
    <property type="evidence" value="ECO:0007669"/>
    <property type="project" value="InterPro"/>
</dbReference>
<protein>
    <submittedName>
        <fullName evidence="9">NOL1/NOP2/sun family putative RNA methylase</fullName>
    </submittedName>
</protein>
<dbReference type="InterPro" id="IPR001678">
    <property type="entry name" value="MeTrfase_RsmB-F_NOP2_dom"/>
</dbReference>
<dbReference type="Pfam" id="PF13636">
    <property type="entry name" value="Methyltranf_PUA"/>
    <property type="match status" value="1"/>
</dbReference>
<evidence type="ECO:0000256" key="3">
    <source>
        <dbReference type="ARBA" id="ARBA00022603"/>
    </source>
</evidence>
<comment type="caution">
    <text evidence="7">Lacks conserved residue(s) required for the propagation of feature annotation.</text>
</comment>
<dbReference type="InterPro" id="IPR049560">
    <property type="entry name" value="MeTrfase_RsmB-F_NOP2_cat"/>
</dbReference>
<feature type="binding site" evidence="7">
    <location>
        <begin position="108"/>
        <end position="114"/>
    </location>
    <ligand>
        <name>S-adenosyl-L-methionine</name>
        <dbReference type="ChEBI" id="CHEBI:59789"/>
    </ligand>
</feature>
<keyword evidence="3 7" id="KW-0489">Methyltransferase</keyword>
<keyword evidence="4 7" id="KW-0808">Transferase</keyword>
<dbReference type="GO" id="GO:0006396">
    <property type="term" value="P:RNA processing"/>
    <property type="evidence" value="ECO:0007669"/>
    <property type="project" value="InterPro"/>
</dbReference>
<dbReference type="PANTHER" id="PTHR22807:SF30">
    <property type="entry name" value="28S RRNA (CYTOSINE(4447)-C(5))-METHYLTRANSFERASE-RELATED"/>
    <property type="match status" value="1"/>
</dbReference>
<accession>A0A9C9K065</accession>
<evidence type="ECO:0000256" key="2">
    <source>
        <dbReference type="ARBA" id="ARBA00022490"/>
    </source>
</evidence>
<dbReference type="InterPro" id="IPR029063">
    <property type="entry name" value="SAM-dependent_MTases_sf"/>
</dbReference>
<dbReference type="PRINTS" id="PR02008">
    <property type="entry name" value="RCMTFAMILY"/>
</dbReference>
<dbReference type="GO" id="GO:0003723">
    <property type="term" value="F:RNA binding"/>
    <property type="evidence" value="ECO:0007669"/>
    <property type="project" value="UniProtKB-UniRule"/>
</dbReference>
<dbReference type="Gene3D" id="2.30.130.60">
    <property type="match status" value="1"/>
</dbReference>
<dbReference type="InterPro" id="IPR023267">
    <property type="entry name" value="RCMT"/>
</dbReference>
<dbReference type="InterPro" id="IPR031341">
    <property type="entry name" value="Methyltr_RsmF_N"/>
</dbReference>
<comment type="caution">
    <text evidence="9">The sequence shown here is derived from an EMBL/GenBank/DDBJ whole genome shotgun (WGS) entry which is preliminary data.</text>
</comment>
<dbReference type="Gene3D" id="3.40.50.150">
    <property type="entry name" value="Vaccinia Virus protein VP39"/>
    <property type="match status" value="1"/>
</dbReference>
<feature type="binding site" evidence="7">
    <location>
        <position position="177"/>
    </location>
    <ligand>
        <name>S-adenosyl-L-methionine</name>
        <dbReference type="ChEBI" id="CHEBI:59789"/>
    </ligand>
</feature>
<dbReference type="PROSITE" id="PS01153">
    <property type="entry name" value="NOL1_NOP2_SUN"/>
    <property type="match status" value="1"/>
</dbReference>
<dbReference type="PROSITE" id="PS51686">
    <property type="entry name" value="SAM_MT_RSMB_NOP"/>
    <property type="match status" value="1"/>
</dbReference>
<evidence type="ECO:0000256" key="4">
    <source>
        <dbReference type="ARBA" id="ARBA00022679"/>
    </source>
</evidence>